<evidence type="ECO:0000256" key="6">
    <source>
        <dbReference type="ARBA" id="ARBA00023136"/>
    </source>
</evidence>
<dbReference type="Proteomes" id="UP001304300">
    <property type="component" value="Chromosome"/>
</dbReference>
<feature type="transmembrane region" description="Helical" evidence="7">
    <location>
        <begin position="603"/>
        <end position="624"/>
    </location>
</feature>
<evidence type="ECO:0000256" key="4">
    <source>
        <dbReference type="ARBA" id="ARBA00022692"/>
    </source>
</evidence>
<keyword evidence="5 7" id="KW-1133">Transmembrane helix</keyword>
<evidence type="ECO:0000256" key="1">
    <source>
        <dbReference type="ARBA" id="ARBA00004651"/>
    </source>
</evidence>
<protein>
    <submittedName>
        <fullName evidence="10">MMPL family transporter</fullName>
    </submittedName>
</protein>
<keyword evidence="6 7" id="KW-0472">Membrane</keyword>
<comment type="similarity">
    <text evidence="2">Belongs to the resistance-nodulation-cell division (RND) (TC 2.A.6) family. MmpL subfamily.</text>
</comment>
<feature type="transmembrane region" description="Helical" evidence="7">
    <location>
        <begin position="700"/>
        <end position="722"/>
    </location>
</feature>
<gene>
    <name evidence="10" type="ORF">RZN69_17115</name>
</gene>
<keyword evidence="11" id="KW-1185">Reference proteome</keyword>
<keyword evidence="3" id="KW-1003">Cell membrane</keyword>
<dbReference type="PROSITE" id="PS50042">
    <property type="entry name" value="CNMP_BINDING_3"/>
    <property type="match status" value="1"/>
</dbReference>
<organism evidence="10 11">
    <name type="scientific">Rubellicoccus peritrichatus</name>
    <dbReference type="NCBI Taxonomy" id="3080537"/>
    <lineage>
        <taxon>Bacteria</taxon>
        <taxon>Pseudomonadati</taxon>
        <taxon>Verrucomicrobiota</taxon>
        <taxon>Opitutia</taxon>
        <taxon>Puniceicoccales</taxon>
        <taxon>Cerasicoccaceae</taxon>
        <taxon>Rubellicoccus</taxon>
    </lineage>
</organism>
<feature type="transmembrane region" description="Helical" evidence="7">
    <location>
        <begin position="403"/>
        <end position="421"/>
    </location>
</feature>
<feature type="transmembrane region" description="Helical" evidence="7">
    <location>
        <begin position="312"/>
        <end position="335"/>
    </location>
</feature>
<feature type="domain" description="SSD" evidence="9">
    <location>
        <begin position="627"/>
        <end position="753"/>
    </location>
</feature>
<dbReference type="PANTHER" id="PTHR33406">
    <property type="entry name" value="MEMBRANE PROTEIN MJ1562-RELATED"/>
    <property type="match status" value="1"/>
</dbReference>
<dbReference type="PROSITE" id="PS00889">
    <property type="entry name" value="CNMP_BINDING_2"/>
    <property type="match status" value="1"/>
</dbReference>
<reference evidence="10 11" key="1">
    <citation type="submission" date="2023-10" db="EMBL/GenBank/DDBJ databases">
        <title>Rubellicoccus peritrichatus gen. nov., sp. nov., isolated from an algae of coral reef tank.</title>
        <authorList>
            <person name="Luo J."/>
        </authorList>
    </citation>
    <scope>NUCLEOTIDE SEQUENCE [LARGE SCALE GENOMIC DNA]</scope>
    <source>
        <strain evidence="10 11">CR14</strain>
    </source>
</reference>
<dbReference type="PROSITE" id="PS00888">
    <property type="entry name" value="CNMP_BINDING_1"/>
    <property type="match status" value="1"/>
</dbReference>
<dbReference type="InterPro" id="IPR001036">
    <property type="entry name" value="Acrflvin-R"/>
</dbReference>
<dbReference type="AlphaFoldDB" id="A0AAQ3L795"/>
<dbReference type="GO" id="GO:0022857">
    <property type="term" value="F:transmembrane transporter activity"/>
    <property type="evidence" value="ECO:0007669"/>
    <property type="project" value="InterPro"/>
</dbReference>
<dbReference type="KEGG" id="puo:RZN69_17115"/>
<feature type="transmembrane region" description="Helical" evidence="7">
    <location>
        <begin position="217"/>
        <end position="237"/>
    </location>
</feature>
<accession>A0AAQ3L795</accession>
<dbReference type="InterPro" id="IPR004869">
    <property type="entry name" value="MMPL_dom"/>
</dbReference>
<dbReference type="CDD" id="cd00038">
    <property type="entry name" value="CAP_ED"/>
    <property type="match status" value="1"/>
</dbReference>
<dbReference type="SUPFAM" id="SSF51206">
    <property type="entry name" value="cAMP-binding domain-like"/>
    <property type="match status" value="1"/>
</dbReference>
<feature type="domain" description="Cyclic nucleotide-binding" evidence="8">
    <location>
        <begin position="777"/>
        <end position="896"/>
    </location>
</feature>
<evidence type="ECO:0000256" key="3">
    <source>
        <dbReference type="ARBA" id="ARBA00022475"/>
    </source>
</evidence>
<feature type="transmembrane region" description="Helical" evidence="7">
    <location>
        <begin position="728"/>
        <end position="751"/>
    </location>
</feature>
<dbReference type="InterPro" id="IPR018490">
    <property type="entry name" value="cNMP-bd_dom_sf"/>
</dbReference>
<dbReference type="InterPro" id="IPR000595">
    <property type="entry name" value="cNMP-bd_dom"/>
</dbReference>
<evidence type="ECO:0000259" key="9">
    <source>
        <dbReference type="PROSITE" id="PS50156"/>
    </source>
</evidence>
<dbReference type="EMBL" id="CP136920">
    <property type="protein sequence ID" value="WOO40341.1"/>
    <property type="molecule type" value="Genomic_DNA"/>
</dbReference>
<feature type="transmembrane region" description="Helical" evidence="7">
    <location>
        <begin position="631"/>
        <end position="652"/>
    </location>
</feature>
<evidence type="ECO:0000256" key="2">
    <source>
        <dbReference type="ARBA" id="ARBA00010157"/>
    </source>
</evidence>
<dbReference type="SMART" id="SM00100">
    <property type="entry name" value="cNMP"/>
    <property type="match status" value="1"/>
</dbReference>
<dbReference type="InterPro" id="IPR050545">
    <property type="entry name" value="Mycobact_MmpL"/>
</dbReference>
<feature type="transmembrane region" description="Helical" evidence="7">
    <location>
        <begin position="341"/>
        <end position="364"/>
    </location>
</feature>
<dbReference type="PROSITE" id="PS50156">
    <property type="entry name" value="SSD"/>
    <property type="match status" value="2"/>
</dbReference>
<dbReference type="Pfam" id="PF03176">
    <property type="entry name" value="MMPL"/>
    <property type="match status" value="2"/>
</dbReference>
<comment type="subcellular location">
    <subcellularLocation>
        <location evidence="1">Cell membrane</location>
        <topology evidence="1">Multi-pass membrane protein</topology>
    </subcellularLocation>
</comment>
<name>A0AAQ3L795_9BACT</name>
<sequence>MQRIFKFCHDHAWFVFVCIILVTAWSVWSARSLRVNVSTDELIPRNSELWSTYNKVRSEFGSDQLAVIYIEDQHLFKRDKLIRLNELVAELRGLDGVERVESLFSVSNIRGSGGWVETGPLFESIPSSQEAIDEKKEQALKNPLLLRTVLSLDGRSTLISIYLEPYQDNDADADRRIYNLIEEKLAPFQADFARSFQVGSPALHTLMADFILEDQRFLLPVSGLLLVLLIGLLLGSVTGATIPVLNAAISTAWTLGIMASLDIPISMLNYIVPALILIIGSTEDVHILVEYQEAKDSGLKGADAIQFMASRIGLTLVLTGITTSLGFAVTGLNALGIMQEFGVSAAIGMATRFLVSVLFVPAFLRVFGKYLSKHTHDAKEERRHQKIAEWMSNLIKTVLAPKAAKVIAVFALIAIPSLILIPKIKLSNDLISFLHPDSLIVERLDTVANQLSGSKVIYITLNGRPGDFKSPKMLKRLENITNWLRERSDFDTVTSLSDYISLVNRAMYGDAPKMEIVPDNEALIAQYFLFFHRSDLRPYVTGDFSTANIVIRCNINDSSALNATVEEIRSGLQGGRFGNLNFSVTGKSVLVSSAVDKIVTGQVISLSTMVLTLFIIISVLFLSVRAGVMSVIANLFPVAIVFGLMALFGISLNIGTCMVAAITIGIAVDDTLHLMVRYNKQLKNLKNEVLAIGASVKEEFFPVLTTSLGLAGGFIVLGFSSFVPVMQFGFLSALVMVLALITDLILTPVLLSTIRLITLWDLLGFKLRETLINTSPMFSGMTKWQAKKLILLANVEEHKAGATVIREGETGSSMYVIIEGEMEVSKTVEDERIPLTTLKLGDLVGEVALVSETRRTADVTAKTDVRVLSLDWDSLVRLQQTSPYLSSRLFLNLSNILGQRLKSSISRIDSRAPFPNRK</sequence>
<evidence type="ECO:0000313" key="11">
    <source>
        <dbReference type="Proteomes" id="UP001304300"/>
    </source>
</evidence>
<dbReference type="PRINTS" id="PR00702">
    <property type="entry name" value="ACRIFLAVINRP"/>
</dbReference>
<dbReference type="InterPro" id="IPR014710">
    <property type="entry name" value="RmlC-like_jellyroll"/>
</dbReference>
<feature type="transmembrane region" description="Helical" evidence="7">
    <location>
        <begin position="267"/>
        <end position="291"/>
    </location>
</feature>
<dbReference type="PANTHER" id="PTHR33406:SF6">
    <property type="entry name" value="MEMBRANE PROTEIN YDGH-RELATED"/>
    <property type="match status" value="1"/>
</dbReference>
<evidence type="ECO:0000256" key="7">
    <source>
        <dbReference type="SAM" id="Phobius"/>
    </source>
</evidence>
<feature type="transmembrane region" description="Helical" evidence="7">
    <location>
        <begin position="12"/>
        <end position="28"/>
    </location>
</feature>
<dbReference type="InterPro" id="IPR018488">
    <property type="entry name" value="cNMP-bd_CS"/>
</dbReference>
<evidence type="ECO:0000256" key="5">
    <source>
        <dbReference type="ARBA" id="ARBA00022989"/>
    </source>
</evidence>
<dbReference type="Pfam" id="PF00027">
    <property type="entry name" value="cNMP_binding"/>
    <property type="match status" value="1"/>
</dbReference>
<dbReference type="InterPro" id="IPR000731">
    <property type="entry name" value="SSD"/>
</dbReference>
<feature type="domain" description="SSD" evidence="9">
    <location>
        <begin position="244"/>
        <end position="366"/>
    </location>
</feature>
<dbReference type="SUPFAM" id="SSF82866">
    <property type="entry name" value="Multidrug efflux transporter AcrB transmembrane domain"/>
    <property type="match status" value="2"/>
</dbReference>
<keyword evidence="4 7" id="KW-0812">Transmembrane</keyword>
<dbReference type="GO" id="GO:0005886">
    <property type="term" value="C:plasma membrane"/>
    <property type="evidence" value="ECO:0007669"/>
    <property type="project" value="UniProtKB-SubCell"/>
</dbReference>
<dbReference type="Gene3D" id="2.60.120.10">
    <property type="entry name" value="Jelly Rolls"/>
    <property type="match status" value="1"/>
</dbReference>
<dbReference type="RefSeq" id="WP_317832536.1">
    <property type="nucleotide sequence ID" value="NZ_CP136920.1"/>
</dbReference>
<evidence type="ECO:0000259" key="8">
    <source>
        <dbReference type="PROSITE" id="PS50042"/>
    </source>
</evidence>
<proteinExistence type="inferred from homology"/>
<dbReference type="Gene3D" id="1.20.1640.10">
    <property type="entry name" value="Multidrug efflux transporter AcrB transmembrane domain"/>
    <property type="match status" value="2"/>
</dbReference>
<evidence type="ECO:0000313" key="10">
    <source>
        <dbReference type="EMBL" id="WOO40341.1"/>
    </source>
</evidence>